<sequence>MVKIHKILQKKFRTYIEKGLSDPSSKHNWNIYLKRSGIITKFLKKLQHIDCNEKNISIENSEESEKYWNEAYQDLVNEFQSNIFMVICYKWSLKMNIS</sequence>
<dbReference type="EMBL" id="MW026607">
    <property type="protein sequence ID" value="QPJ79935.1"/>
    <property type="molecule type" value="Genomic_DNA"/>
</dbReference>
<geneLocation type="mitochondrion" evidence="1"/>
<dbReference type="AlphaFoldDB" id="A0A7T0GFU5"/>
<protein>
    <submittedName>
        <fullName evidence="1">Uncharacterized protein</fullName>
    </submittedName>
</protein>
<accession>A0A7T0GFU5</accession>
<proteinExistence type="predicted"/>
<dbReference type="RefSeq" id="YP_010047267.1">
    <property type="nucleotide sequence ID" value="NC_054334.1"/>
</dbReference>
<reference evidence="1" key="1">
    <citation type="submission" date="2020-09" db="EMBL/GenBank/DDBJ databases">
        <title>The complete mitochondrial genome of Eucampia zodiacus (Baciuariophyta).</title>
        <authorList>
            <person name="Zhang M."/>
            <person name="Chen N."/>
        </authorList>
    </citation>
    <scope>NUCLEOTIDE SEQUENCE</scope>
    <source>
        <strain evidence="1">CNS00060</strain>
    </source>
</reference>
<gene>
    <name evidence="1" type="primary">orf98</name>
</gene>
<name>A0A7T0GFU5_9STRA</name>
<evidence type="ECO:0000313" key="1">
    <source>
        <dbReference type="EMBL" id="QPJ79935.1"/>
    </source>
</evidence>
<dbReference type="GeneID" id="63657669"/>
<keyword evidence="1" id="KW-0496">Mitochondrion</keyword>
<organism evidence="1">
    <name type="scientific">Eucampia zodiacus</name>
    <dbReference type="NCBI Taxonomy" id="444606"/>
    <lineage>
        <taxon>Eukaryota</taxon>
        <taxon>Sar</taxon>
        <taxon>Stramenopiles</taxon>
        <taxon>Ochrophyta</taxon>
        <taxon>Bacillariophyta</taxon>
        <taxon>Mediophyceae</taxon>
        <taxon>Biddulphiophycidae</taxon>
        <taxon>Hemiaulales</taxon>
        <taxon>Hemiaulaceae</taxon>
        <taxon>Eucampia</taxon>
    </lineage>
</organism>